<dbReference type="EnsemblMetazoa" id="PPA47167.1">
    <property type="protein sequence ID" value="PPA47167.1"/>
    <property type="gene ID" value="WBGene00305030"/>
</dbReference>
<keyword evidence="3" id="KW-1185">Reference proteome</keyword>
<gene>
    <name evidence="2" type="primary">WBGene00305030</name>
</gene>
<reference evidence="2" key="2">
    <citation type="submission" date="2022-06" db="UniProtKB">
        <authorList>
            <consortium name="EnsemblMetazoa"/>
        </authorList>
    </citation>
    <scope>IDENTIFICATION</scope>
    <source>
        <strain evidence="2">PS312</strain>
    </source>
</reference>
<name>A0A8R1V398_PRIPA</name>
<keyword evidence="1" id="KW-0732">Signal</keyword>
<protein>
    <recommendedName>
        <fullName evidence="4">SXP/RAL-2 family protein Ani s 5-like cation-binding domain-containing protein</fullName>
    </recommendedName>
</protein>
<feature type="chain" id="PRO_5035745760" description="SXP/RAL-2 family protein Ani s 5-like cation-binding domain-containing protein" evidence="1">
    <location>
        <begin position="20"/>
        <end position="105"/>
    </location>
</feature>
<feature type="signal peptide" evidence="1">
    <location>
        <begin position="1"/>
        <end position="19"/>
    </location>
</feature>
<evidence type="ECO:0000256" key="1">
    <source>
        <dbReference type="SAM" id="SignalP"/>
    </source>
</evidence>
<evidence type="ECO:0008006" key="4">
    <source>
        <dbReference type="Google" id="ProtNLM"/>
    </source>
</evidence>
<dbReference type="AlphaFoldDB" id="A0A8R1V398"/>
<evidence type="ECO:0000313" key="2">
    <source>
        <dbReference type="EnsemblMetazoa" id="PPA47167.1"/>
    </source>
</evidence>
<reference evidence="3" key="1">
    <citation type="journal article" date="2008" name="Nat. Genet.">
        <title>The Pristionchus pacificus genome provides a unique perspective on nematode lifestyle and parasitism.</title>
        <authorList>
            <person name="Dieterich C."/>
            <person name="Clifton S.W."/>
            <person name="Schuster L.N."/>
            <person name="Chinwalla A."/>
            <person name="Delehaunty K."/>
            <person name="Dinkelacker I."/>
            <person name="Fulton L."/>
            <person name="Fulton R."/>
            <person name="Godfrey J."/>
            <person name="Minx P."/>
            <person name="Mitreva M."/>
            <person name="Roeseler W."/>
            <person name="Tian H."/>
            <person name="Witte H."/>
            <person name="Yang S.P."/>
            <person name="Wilson R.K."/>
            <person name="Sommer R.J."/>
        </authorList>
    </citation>
    <scope>NUCLEOTIDE SEQUENCE [LARGE SCALE GENOMIC DNA]</scope>
    <source>
        <strain evidence="3">PS312</strain>
    </source>
</reference>
<proteinExistence type="predicted"/>
<organism evidence="2 3">
    <name type="scientific">Pristionchus pacificus</name>
    <name type="common">Parasitic nematode worm</name>
    <dbReference type="NCBI Taxonomy" id="54126"/>
    <lineage>
        <taxon>Eukaryota</taxon>
        <taxon>Metazoa</taxon>
        <taxon>Ecdysozoa</taxon>
        <taxon>Nematoda</taxon>
        <taxon>Chromadorea</taxon>
        <taxon>Rhabditida</taxon>
        <taxon>Rhabditina</taxon>
        <taxon>Diplogasteromorpha</taxon>
        <taxon>Diplogasteroidea</taxon>
        <taxon>Neodiplogasteridae</taxon>
        <taxon>Pristionchus</taxon>
    </lineage>
</organism>
<sequence>MNTPLLFALFAILFCCVLAETNLTRAEKQHQCEVGASAKKRIGKVQSEIQKAVASLKKVVKEFMDIPRVLVTETMQEGVGLIQNSMESVGEEIKTQIKAITNPQL</sequence>
<dbReference type="Proteomes" id="UP000005239">
    <property type="component" value="Unassembled WGS sequence"/>
</dbReference>
<evidence type="ECO:0000313" key="3">
    <source>
        <dbReference type="Proteomes" id="UP000005239"/>
    </source>
</evidence>
<accession>A0A8R1V398</accession>